<dbReference type="Proteomes" id="UP001595752">
    <property type="component" value="Unassembled WGS sequence"/>
</dbReference>
<keyword evidence="2" id="KW-1185">Reference proteome</keyword>
<name>A0ABV8B1D0_9BACI</name>
<dbReference type="RefSeq" id="WP_377912974.1">
    <property type="nucleotide sequence ID" value="NZ_JBHRZT010000020.1"/>
</dbReference>
<comment type="caution">
    <text evidence="1">The sequence shown here is derived from an EMBL/GenBank/DDBJ whole genome shotgun (WGS) entry which is preliminary data.</text>
</comment>
<dbReference type="InterPro" id="IPR015064">
    <property type="entry name" value="Sda"/>
</dbReference>
<keyword evidence="1" id="KW-0649">Protein kinase inhibitor</keyword>
<gene>
    <name evidence="1" type="ORF">ACFOU2_05555</name>
</gene>
<accession>A0ABV8B1D0</accession>
<dbReference type="GO" id="GO:0004860">
    <property type="term" value="F:protein kinase inhibitor activity"/>
    <property type="evidence" value="ECO:0007669"/>
    <property type="project" value="UniProtKB-KW"/>
</dbReference>
<sequence length="46" mass="5509">MQRLSDKLLMESYLKATELKLNPEFIQLIEKEMERRALKLEIKLSS</sequence>
<dbReference type="EMBL" id="JBHRZT010000020">
    <property type="protein sequence ID" value="MFC3883002.1"/>
    <property type="molecule type" value="Genomic_DNA"/>
</dbReference>
<proteinExistence type="predicted"/>
<reference evidence="2" key="1">
    <citation type="journal article" date="2019" name="Int. J. Syst. Evol. Microbiol.">
        <title>The Global Catalogue of Microorganisms (GCM) 10K type strain sequencing project: providing services to taxonomists for standard genome sequencing and annotation.</title>
        <authorList>
            <consortium name="The Broad Institute Genomics Platform"/>
            <consortium name="The Broad Institute Genome Sequencing Center for Infectious Disease"/>
            <person name="Wu L."/>
            <person name="Ma J."/>
        </authorList>
    </citation>
    <scope>NUCLEOTIDE SEQUENCE [LARGE SCALE GENOMIC DNA]</scope>
    <source>
        <strain evidence="2">CCUG 61889</strain>
    </source>
</reference>
<dbReference type="Pfam" id="PF08970">
    <property type="entry name" value="Sda"/>
    <property type="match status" value="1"/>
</dbReference>
<evidence type="ECO:0000313" key="2">
    <source>
        <dbReference type="Proteomes" id="UP001595752"/>
    </source>
</evidence>
<dbReference type="SUPFAM" id="SSF100985">
    <property type="entry name" value="Sporulation inhibitor Sda"/>
    <property type="match status" value="1"/>
</dbReference>
<dbReference type="Gene3D" id="1.10.287.1100">
    <property type="entry name" value="Sporulation inhibitor A"/>
    <property type="match status" value="1"/>
</dbReference>
<dbReference type="InterPro" id="IPR036916">
    <property type="entry name" value="Sda_sf"/>
</dbReference>
<organism evidence="1 2">
    <name type="scientific">Bacillus songklensis</name>
    <dbReference type="NCBI Taxonomy" id="1069116"/>
    <lineage>
        <taxon>Bacteria</taxon>
        <taxon>Bacillati</taxon>
        <taxon>Bacillota</taxon>
        <taxon>Bacilli</taxon>
        <taxon>Bacillales</taxon>
        <taxon>Bacillaceae</taxon>
        <taxon>Bacillus</taxon>
    </lineage>
</organism>
<protein>
    <submittedName>
        <fullName evidence="1">Sporulation histidine kinase inhibitor Sda</fullName>
    </submittedName>
</protein>
<evidence type="ECO:0000313" key="1">
    <source>
        <dbReference type="EMBL" id="MFC3883002.1"/>
    </source>
</evidence>